<proteinExistence type="predicted"/>
<sequence length="221" mass="24283">MYKPVIEYHHFRITSKRVSHAADVPNSRQRRGGGNTSVALQEARLITGPVARVRAGGGRGPRDGLYRTSNKLCKAQQSHVKPRRIVITEAAAHAQRPYHWTLPSQIPKAGQQCRLLFLNLHADLHPVLQEQHMIFKMSIDVAGCVIFIDFKTKVERPPRPDASRASEPRSFQRRRADLGGSGGGANPRAGSAADRSIIPDNMMDAGVCFVAGPAINQRAVD</sequence>
<name>A0A4C1W075_EUMVA</name>
<gene>
    <name evidence="2" type="ORF">EVAR_39471_1</name>
</gene>
<evidence type="ECO:0000313" key="2">
    <source>
        <dbReference type="EMBL" id="GBP44463.1"/>
    </source>
</evidence>
<feature type="compositionally biased region" description="Basic and acidic residues" evidence="1">
    <location>
        <begin position="156"/>
        <end position="167"/>
    </location>
</feature>
<accession>A0A4C1W075</accession>
<reference evidence="2 3" key="1">
    <citation type="journal article" date="2019" name="Commun. Biol.">
        <title>The bagworm genome reveals a unique fibroin gene that provides high tensile strength.</title>
        <authorList>
            <person name="Kono N."/>
            <person name="Nakamura H."/>
            <person name="Ohtoshi R."/>
            <person name="Tomita M."/>
            <person name="Numata K."/>
            <person name="Arakawa K."/>
        </authorList>
    </citation>
    <scope>NUCLEOTIDE SEQUENCE [LARGE SCALE GENOMIC DNA]</scope>
</reference>
<organism evidence="2 3">
    <name type="scientific">Eumeta variegata</name>
    <name type="common">Bagworm moth</name>
    <name type="synonym">Eumeta japonica</name>
    <dbReference type="NCBI Taxonomy" id="151549"/>
    <lineage>
        <taxon>Eukaryota</taxon>
        <taxon>Metazoa</taxon>
        <taxon>Ecdysozoa</taxon>
        <taxon>Arthropoda</taxon>
        <taxon>Hexapoda</taxon>
        <taxon>Insecta</taxon>
        <taxon>Pterygota</taxon>
        <taxon>Neoptera</taxon>
        <taxon>Endopterygota</taxon>
        <taxon>Lepidoptera</taxon>
        <taxon>Glossata</taxon>
        <taxon>Ditrysia</taxon>
        <taxon>Tineoidea</taxon>
        <taxon>Psychidae</taxon>
        <taxon>Oiketicinae</taxon>
        <taxon>Eumeta</taxon>
    </lineage>
</organism>
<comment type="caution">
    <text evidence="2">The sequence shown here is derived from an EMBL/GenBank/DDBJ whole genome shotgun (WGS) entry which is preliminary data.</text>
</comment>
<protein>
    <submittedName>
        <fullName evidence="2">Uncharacterized protein</fullName>
    </submittedName>
</protein>
<dbReference type="AlphaFoldDB" id="A0A4C1W075"/>
<evidence type="ECO:0000313" key="3">
    <source>
        <dbReference type="Proteomes" id="UP000299102"/>
    </source>
</evidence>
<dbReference type="EMBL" id="BGZK01000453">
    <property type="protein sequence ID" value="GBP44463.1"/>
    <property type="molecule type" value="Genomic_DNA"/>
</dbReference>
<keyword evidence="3" id="KW-1185">Reference proteome</keyword>
<dbReference type="Proteomes" id="UP000299102">
    <property type="component" value="Unassembled WGS sequence"/>
</dbReference>
<evidence type="ECO:0000256" key="1">
    <source>
        <dbReference type="SAM" id="MobiDB-lite"/>
    </source>
</evidence>
<feature type="region of interest" description="Disordered" evidence="1">
    <location>
        <begin position="156"/>
        <end position="196"/>
    </location>
</feature>